<organism evidence="2 3">
    <name type="scientific">Drechslerella stenobrocha 248</name>
    <dbReference type="NCBI Taxonomy" id="1043628"/>
    <lineage>
        <taxon>Eukaryota</taxon>
        <taxon>Fungi</taxon>
        <taxon>Dikarya</taxon>
        <taxon>Ascomycota</taxon>
        <taxon>Pezizomycotina</taxon>
        <taxon>Orbiliomycetes</taxon>
        <taxon>Orbiliales</taxon>
        <taxon>Orbiliaceae</taxon>
        <taxon>Drechslerella</taxon>
    </lineage>
</organism>
<keyword evidence="3" id="KW-1185">Reference proteome</keyword>
<dbReference type="Proteomes" id="UP000024837">
    <property type="component" value="Unassembled WGS sequence"/>
</dbReference>
<feature type="domain" description="AB hydrolase-1" evidence="1">
    <location>
        <begin position="50"/>
        <end position="316"/>
    </location>
</feature>
<dbReference type="AlphaFoldDB" id="W7I1U7"/>
<dbReference type="PANTHER" id="PTHR45763:SF46">
    <property type="entry name" value="AB HYDROLASE-1 DOMAIN-CONTAINING PROTEIN"/>
    <property type="match status" value="1"/>
</dbReference>
<dbReference type="HOGENOM" id="CLU_020336_49_0_1"/>
<dbReference type="EMBL" id="KI966418">
    <property type="protein sequence ID" value="EWC46457.1"/>
    <property type="molecule type" value="Genomic_DNA"/>
</dbReference>
<proteinExistence type="predicted"/>
<dbReference type="OrthoDB" id="294702at2759"/>
<evidence type="ECO:0000313" key="2">
    <source>
        <dbReference type="EMBL" id="EWC46457.1"/>
    </source>
</evidence>
<reference evidence="2 3" key="1">
    <citation type="submission" date="2013-05" db="EMBL/GenBank/DDBJ databases">
        <title>Drechslerella stenobrocha genome reveals carnivorous origination and mechanical trapping mechanism of predatory fungi.</title>
        <authorList>
            <person name="Liu X."/>
            <person name="Zhang W."/>
            <person name="Liu K."/>
        </authorList>
    </citation>
    <scope>NUCLEOTIDE SEQUENCE [LARGE SCALE GENOMIC DNA]</scope>
    <source>
        <strain evidence="2 3">248</strain>
    </source>
</reference>
<dbReference type="InterPro" id="IPR000073">
    <property type="entry name" value="AB_hydrolase_1"/>
</dbReference>
<dbReference type="Gene3D" id="3.40.50.1820">
    <property type="entry name" value="alpha/beta hydrolase"/>
    <property type="match status" value="1"/>
</dbReference>
<dbReference type="SUPFAM" id="SSF53474">
    <property type="entry name" value="alpha/beta-Hydrolases"/>
    <property type="match status" value="1"/>
</dbReference>
<accession>W7I1U7</accession>
<dbReference type="InterPro" id="IPR029058">
    <property type="entry name" value="AB_hydrolase_fold"/>
</dbReference>
<sequence>MSHFRTRGGYSRPASTFAALSTARPTESQTFHLPDGRMLGYAEYGHPTGYPVITFHGFPSSRVEAYPLDRIAQLQGLRILSLERPGFGLSTFQPQRRILDWPADVEAFARHKGLRRFAIIGVSGGGPYALACAKALPNQMMLSVGLFASGPPWVAGRQHMPWFARWPQWLVNFWPGGYRLLAGALVGTVNWLIRTRFVTRRIDKFLEASARKAKEEPSPEADLELVGAEDFTTEQRRERLLSLVWNEPFAQGTAGFILETKLLSDPTWGFEFEDVEYGPIRIWHGAQDSNAPIQMIRYMAERLPNAVLTEFEDTHFTMARNFSRALSELVSEQEKLKYREAQLQTEPGELSS</sequence>
<evidence type="ECO:0000313" key="3">
    <source>
        <dbReference type="Proteomes" id="UP000024837"/>
    </source>
</evidence>
<dbReference type="PANTHER" id="PTHR45763">
    <property type="entry name" value="HYDROLASE, ALPHA/BETA FOLD FAMILY PROTEIN, EXPRESSED-RELATED"/>
    <property type="match status" value="1"/>
</dbReference>
<name>W7I1U7_9PEZI</name>
<protein>
    <recommendedName>
        <fullName evidence="1">AB hydrolase-1 domain-containing protein</fullName>
    </recommendedName>
</protein>
<gene>
    <name evidence="2" type="ORF">DRE_04400</name>
</gene>
<dbReference type="Pfam" id="PF00561">
    <property type="entry name" value="Abhydrolase_1"/>
    <property type="match status" value="1"/>
</dbReference>
<evidence type="ECO:0000259" key="1">
    <source>
        <dbReference type="Pfam" id="PF00561"/>
    </source>
</evidence>